<reference evidence="1 2" key="1">
    <citation type="submission" date="2017-09" db="EMBL/GenBank/DDBJ databases">
        <title>Large-scale bioinformatics analysis of Bacillus genomes uncovers conserved roles of natural products in bacterial physiology.</title>
        <authorList>
            <consortium name="Agbiome Team Llc"/>
            <person name="Bleich R.M."/>
            <person name="Grubbs K.J."/>
            <person name="Santa Maria K.C."/>
            <person name="Allen S.E."/>
            <person name="Farag S."/>
            <person name="Shank E.A."/>
            <person name="Bowers A."/>
        </authorList>
    </citation>
    <scope>NUCLEOTIDE SEQUENCE [LARGE SCALE GENOMIC DNA]</scope>
    <source>
        <strain evidence="1 2">AFS046104</strain>
    </source>
</reference>
<protein>
    <submittedName>
        <fullName evidence="1">Uncharacterized protein</fullName>
    </submittedName>
</protein>
<organism evidence="1 2">
    <name type="scientific">Bacillus cereus</name>
    <dbReference type="NCBI Taxonomy" id="1396"/>
    <lineage>
        <taxon>Bacteria</taxon>
        <taxon>Bacillati</taxon>
        <taxon>Bacillota</taxon>
        <taxon>Bacilli</taxon>
        <taxon>Bacillales</taxon>
        <taxon>Bacillaceae</taxon>
        <taxon>Bacillus</taxon>
        <taxon>Bacillus cereus group</taxon>
    </lineage>
</organism>
<evidence type="ECO:0000313" key="1">
    <source>
        <dbReference type="EMBL" id="PGQ06795.1"/>
    </source>
</evidence>
<evidence type="ECO:0000313" key="2">
    <source>
        <dbReference type="Proteomes" id="UP000221438"/>
    </source>
</evidence>
<dbReference type="AlphaFoldDB" id="A0A2B1CJP0"/>
<dbReference type="Proteomes" id="UP000221438">
    <property type="component" value="Unassembled WGS sequence"/>
</dbReference>
<proteinExistence type="predicted"/>
<gene>
    <name evidence="1" type="ORF">COA08_21315</name>
</gene>
<accession>A0A2B1CJP0</accession>
<name>A0A2B1CJP0_BACCE</name>
<comment type="caution">
    <text evidence="1">The sequence shown here is derived from an EMBL/GenBank/DDBJ whole genome shotgun (WGS) entry which is preliminary data.</text>
</comment>
<sequence>MFLGNKLDFITFLQRLASPKEIAHIDTNTMQSIPFFERIIEPYTYSMTILYCFYIRFTYDDQRNKERAR</sequence>
<dbReference type="EMBL" id="NUJQ01000030">
    <property type="protein sequence ID" value="PGQ06795.1"/>
    <property type="molecule type" value="Genomic_DNA"/>
</dbReference>